<keyword evidence="1" id="KW-0812">Transmembrane</keyword>
<name>A0ABY8UUR5_9BACI</name>
<sequence length="30" mass="3217">MSWIIMFVIGAVVIWGGLIASIVRAVKASK</sequence>
<protein>
    <submittedName>
        <fullName evidence="2">MetS family NSS transporter small subunit</fullName>
    </submittedName>
</protein>
<proteinExistence type="predicted"/>
<evidence type="ECO:0000256" key="1">
    <source>
        <dbReference type="SAM" id="Phobius"/>
    </source>
</evidence>
<organism evidence="2 3">
    <name type="scientific">Pontibacillus chungwhensis</name>
    <dbReference type="NCBI Taxonomy" id="265426"/>
    <lineage>
        <taxon>Bacteria</taxon>
        <taxon>Bacillati</taxon>
        <taxon>Bacillota</taxon>
        <taxon>Bacilli</taxon>
        <taxon>Bacillales</taxon>
        <taxon>Bacillaceae</taxon>
        <taxon>Pontibacillus</taxon>
    </lineage>
</organism>
<keyword evidence="1" id="KW-0472">Membrane</keyword>
<reference evidence="2 3" key="1">
    <citation type="submission" date="2023-05" db="EMBL/GenBank/DDBJ databases">
        <title>Comparative genomics reveals the evidence of polycyclic aromatic hydrocarbons degradation in moderately halophilic genus Pontibacillus.</title>
        <authorList>
            <person name="Yang H."/>
            <person name="Qian Z."/>
        </authorList>
    </citation>
    <scope>NUCLEOTIDE SEQUENCE [LARGE SCALE GENOMIC DNA]</scope>
    <source>
        <strain evidence="3">HN14</strain>
    </source>
</reference>
<accession>A0ABY8UUR5</accession>
<keyword evidence="1" id="KW-1133">Transmembrane helix</keyword>
<keyword evidence="3" id="KW-1185">Reference proteome</keyword>
<gene>
    <name evidence="2" type="ORF">QNI29_17025</name>
</gene>
<feature type="transmembrane region" description="Helical" evidence="1">
    <location>
        <begin position="6"/>
        <end position="26"/>
    </location>
</feature>
<evidence type="ECO:0000313" key="2">
    <source>
        <dbReference type="EMBL" id="WIF97416.1"/>
    </source>
</evidence>
<dbReference type="RefSeq" id="WP_231418889.1">
    <property type="nucleotide sequence ID" value="NZ_CP126446.1"/>
</dbReference>
<dbReference type="Proteomes" id="UP001236652">
    <property type="component" value="Chromosome"/>
</dbReference>
<dbReference type="NCBIfam" id="NF033493">
    <property type="entry name" value="MetS_like_NSS"/>
    <property type="match status" value="1"/>
</dbReference>
<evidence type="ECO:0000313" key="3">
    <source>
        <dbReference type="Proteomes" id="UP001236652"/>
    </source>
</evidence>
<dbReference type="EMBL" id="CP126446">
    <property type="protein sequence ID" value="WIF97416.1"/>
    <property type="molecule type" value="Genomic_DNA"/>
</dbReference>